<feature type="signal peptide" evidence="3">
    <location>
        <begin position="1"/>
        <end position="32"/>
    </location>
</feature>
<dbReference type="InterPro" id="IPR036280">
    <property type="entry name" value="Multihaem_cyt_sf"/>
</dbReference>
<evidence type="ECO:0000313" key="5">
    <source>
        <dbReference type="EMBL" id="MBD1547352.1"/>
    </source>
</evidence>
<keyword evidence="1 3" id="KW-0732">Signal</keyword>
<feature type="compositionally biased region" description="Basic and acidic residues" evidence="2">
    <location>
        <begin position="80"/>
        <end position="93"/>
    </location>
</feature>
<evidence type="ECO:0000256" key="2">
    <source>
        <dbReference type="SAM" id="MobiDB-lite"/>
    </source>
</evidence>
<evidence type="ECO:0000256" key="3">
    <source>
        <dbReference type="SAM" id="SignalP"/>
    </source>
</evidence>
<reference evidence="5" key="1">
    <citation type="submission" date="2020-05" db="EMBL/GenBank/DDBJ databases">
        <title>Identification of trans-AT polyketide cluster in two marine bacteria, producers of a novel glutaramide-containing polyketide sesbanimide D and analogs.</title>
        <authorList>
            <person name="Kacar D."/>
            <person name="Rodriguez P."/>
            <person name="Canedo L."/>
            <person name="Gonzalez E."/>
            <person name="Galan B."/>
            <person name="De La Calle F."/>
            <person name="Garcia J.L."/>
        </authorList>
    </citation>
    <scope>NUCLEOTIDE SEQUENCE</scope>
    <source>
        <strain evidence="5">PHM038</strain>
    </source>
</reference>
<dbReference type="PANTHER" id="PTHR35038">
    <property type="entry name" value="DISSIMILATORY SULFITE REDUCTASE SIRA"/>
    <property type="match status" value="1"/>
</dbReference>
<dbReference type="InterPro" id="IPR023155">
    <property type="entry name" value="Cyt_c-552/4"/>
</dbReference>
<feature type="chain" id="PRO_5038038439" description="Cytochrome c-552/4 domain-containing protein" evidence="3">
    <location>
        <begin position="33"/>
        <end position="749"/>
    </location>
</feature>
<dbReference type="EMBL" id="JABFCZ010000014">
    <property type="protein sequence ID" value="MBD1547352.1"/>
    <property type="molecule type" value="Genomic_DNA"/>
</dbReference>
<evidence type="ECO:0000313" key="6">
    <source>
        <dbReference type="Proteomes" id="UP000598467"/>
    </source>
</evidence>
<feature type="compositionally biased region" description="Gly residues" evidence="2">
    <location>
        <begin position="144"/>
        <end position="161"/>
    </location>
</feature>
<proteinExistence type="predicted"/>
<dbReference type="InterPro" id="IPR051829">
    <property type="entry name" value="Multiheme_Cytochr_ET"/>
</dbReference>
<evidence type="ECO:0000259" key="4">
    <source>
        <dbReference type="Pfam" id="PF13435"/>
    </source>
</evidence>
<organism evidence="5 6">
    <name type="scientific">Roseibium aggregatum</name>
    <dbReference type="NCBI Taxonomy" id="187304"/>
    <lineage>
        <taxon>Bacteria</taxon>
        <taxon>Pseudomonadati</taxon>
        <taxon>Pseudomonadota</taxon>
        <taxon>Alphaproteobacteria</taxon>
        <taxon>Hyphomicrobiales</taxon>
        <taxon>Stappiaceae</taxon>
        <taxon>Roseibium</taxon>
    </lineage>
</organism>
<gene>
    <name evidence="5" type="ORF">HK439_13880</name>
</gene>
<name>A0A926P545_9HYPH</name>
<feature type="domain" description="Cytochrome c-552/4" evidence="4">
    <location>
        <begin position="216"/>
        <end position="297"/>
    </location>
</feature>
<feature type="region of interest" description="Disordered" evidence="2">
    <location>
        <begin position="70"/>
        <end position="198"/>
    </location>
</feature>
<dbReference type="RefSeq" id="WP_190292107.1">
    <property type="nucleotide sequence ID" value="NZ_JABFCZ010000014.1"/>
</dbReference>
<sequence>MITFFGYRFRCIHLSVGGLLALSAVLPNPSAAEPASLPIHHGLRSDAVAQLENYVSGLDRRKNAPIVLAQSNQDPLLEDPAAKDDSLLDKSSDDTLLNTPDDTAKPDSDNLLPGGDSDNLLAAPADSGDDLLNSSDGGGDDLLSGGGGSGDDLLNAGGGGDDLLQPSDEDNLLLPGGGGLETAEENKKKEPAVTQQAANDAHEKLFLESKYPSANTCATCHPRQYEQWSGSQHAYAQLSPVYMAMQTAINIKTSATNGDFCIRCHNPVGMNLGESLYVTNLDRTPTSREGITCVACHRVNKNYGKISGRFALQQGDIFSPVYGPTGNKELSRVLNHPEEYRVSTSRDDPGRSIHTQAKKFFTLTKPSFCGTCHDVTLLNGFRLEEAFAEFKQTPAAKRGETCQDCHMGRIQGVASGYDYGPAAVVGDVPTKNRKLTNHSFAGPDYSIIHPGIFPHNVEAAEFKTLREWLQFRYWEGWGTDKFEDKVSDSYKFPKAWQSIDDRYDARAILKVQFERLAKMRTLREQVLRNGFKLSDISILQSDRNGLKFSVDVRNGTDGHSVPTGFDAERLIFLKVTVKDRHGKIIYVSGDRDPNGDVRDSHSLYVHNGELPLDKDLFSLQSKFLVRMLRGGEREQVLAINTSTDVLPFVRPEPRATTIYGRPRGARKHKQTIDPNSSRTATYKIPADRLKPGETYSISVSLISQMVPVNLIAAIQGAGFDYGMSPAQIARQIVRGSSVLWTRRSKVRID</sequence>
<dbReference type="Gene3D" id="1.10.1130.10">
    <property type="entry name" value="Flavocytochrome C3, Chain A"/>
    <property type="match status" value="1"/>
</dbReference>
<comment type="caution">
    <text evidence="5">The sequence shown here is derived from an EMBL/GenBank/DDBJ whole genome shotgun (WGS) entry which is preliminary data.</text>
</comment>
<dbReference type="AlphaFoldDB" id="A0A926P545"/>
<dbReference type="Pfam" id="PF13435">
    <property type="entry name" value="Cytochrome_C554"/>
    <property type="match status" value="1"/>
</dbReference>
<dbReference type="Proteomes" id="UP000598467">
    <property type="component" value="Unassembled WGS sequence"/>
</dbReference>
<dbReference type="SUPFAM" id="SSF48695">
    <property type="entry name" value="Multiheme cytochromes"/>
    <property type="match status" value="1"/>
</dbReference>
<accession>A0A926P545</accession>
<protein>
    <recommendedName>
        <fullName evidence="4">Cytochrome c-552/4 domain-containing protein</fullName>
    </recommendedName>
</protein>
<evidence type="ECO:0000256" key="1">
    <source>
        <dbReference type="ARBA" id="ARBA00022729"/>
    </source>
</evidence>